<keyword evidence="2" id="KW-1185">Reference proteome</keyword>
<proteinExistence type="predicted"/>
<sequence>MPKRTSINDIKVIDDLNYLERIVQDKRNDKRADAKKNRRNRHYTKVLIKYQLKEDLFNYEQY</sequence>
<protein>
    <submittedName>
        <fullName evidence="1">Uncharacterized protein</fullName>
    </submittedName>
</protein>
<evidence type="ECO:0000313" key="1">
    <source>
        <dbReference type="EMBL" id="AFK01906.1"/>
    </source>
</evidence>
<accession>A0ABM5MXP8</accession>
<name>A0ABM5MXP8_EMTOG</name>
<evidence type="ECO:0000313" key="2">
    <source>
        <dbReference type="Proteomes" id="UP000002875"/>
    </source>
</evidence>
<reference evidence="1 2" key="1">
    <citation type="submission" date="2011-07" db="EMBL/GenBank/DDBJ databases">
        <title>The complete genome of chromosome of Emticicia oligotrophica DSM 17448.</title>
        <authorList>
            <consortium name="US DOE Joint Genome Institute (JGI-PGF)"/>
            <person name="Lucas S."/>
            <person name="Han J."/>
            <person name="Lapidus A."/>
            <person name="Bruce D."/>
            <person name="Goodwin L."/>
            <person name="Pitluck S."/>
            <person name="Peters L."/>
            <person name="Kyrpides N."/>
            <person name="Mavromatis K."/>
            <person name="Ivanova N."/>
            <person name="Ovchinnikova G."/>
            <person name="Teshima H."/>
            <person name="Detter J.C."/>
            <person name="Tapia R."/>
            <person name="Han C."/>
            <person name="Land M."/>
            <person name="Hauser L."/>
            <person name="Markowitz V."/>
            <person name="Cheng J.-F."/>
            <person name="Hugenholtz P."/>
            <person name="Woyke T."/>
            <person name="Wu D."/>
            <person name="Tindall B."/>
            <person name="Pomrenke H."/>
            <person name="Brambilla E."/>
            <person name="Klenk H.-P."/>
            <person name="Eisen J.A."/>
        </authorList>
    </citation>
    <scope>NUCLEOTIDE SEQUENCE [LARGE SCALE GENOMIC DNA]</scope>
    <source>
        <strain evidence="1 2">DSM 17448</strain>
    </source>
</reference>
<dbReference type="RefSeq" id="WP_015027608.1">
    <property type="nucleotide sequence ID" value="NC_018748.1"/>
</dbReference>
<organism evidence="1 2">
    <name type="scientific">Emticicia oligotrophica (strain DSM 17448 / CIP 109782 / MTCC 6937 / GPTSA100-15)</name>
    <dbReference type="NCBI Taxonomy" id="929562"/>
    <lineage>
        <taxon>Bacteria</taxon>
        <taxon>Pseudomonadati</taxon>
        <taxon>Bacteroidota</taxon>
        <taxon>Cytophagia</taxon>
        <taxon>Cytophagales</taxon>
        <taxon>Leadbetterellaceae</taxon>
        <taxon>Emticicia</taxon>
    </lineage>
</organism>
<dbReference type="EMBL" id="CP002961">
    <property type="protein sequence ID" value="AFK01906.1"/>
    <property type="molecule type" value="Genomic_DNA"/>
</dbReference>
<dbReference type="Proteomes" id="UP000002875">
    <property type="component" value="Chromosome"/>
</dbReference>
<gene>
    <name evidence="1" type="ordered locus">Emtol_0754</name>
</gene>